<evidence type="ECO:0000313" key="1">
    <source>
        <dbReference type="EMBL" id="MEQ2249808.1"/>
    </source>
</evidence>
<keyword evidence="2" id="KW-1185">Reference proteome</keyword>
<comment type="caution">
    <text evidence="1">The sequence shown here is derived from an EMBL/GenBank/DDBJ whole genome shotgun (WGS) entry which is preliminary data.</text>
</comment>
<protein>
    <submittedName>
        <fullName evidence="1">Uncharacterized protein</fullName>
    </submittedName>
</protein>
<name>A0ABV0V070_9TELE</name>
<dbReference type="EMBL" id="JAHRIQ010086704">
    <property type="protein sequence ID" value="MEQ2249808.1"/>
    <property type="molecule type" value="Genomic_DNA"/>
</dbReference>
<sequence length="179" mass="20609">MVVETRRDVFALSSVALGADVVLYSLQSVLFSPCNDCPQNFVHREYDLSGTKSQSLCATHHPPTNPLIPFYTACFHCDRAAFLSKQFSVNIWKRLKPFMLHPKLCCHLLIFPISASTASWSLNIHPLNRFPAFYCLQQNFLQFIIDYLIFFPFKTYFSPLFLFFTCHPLLPFSTLSLVL</sequence>
<proteinExistence type="predicted"/>
<reference evidence="1 2" key="1">
    <citation type="submission" date="2021-06" db="EMBL/GenBank/DDBJ databases">
        <authorList>
            <person name="Palmer J.M."/>
        </authorList>
    </citation>
    <scope>NUCLEOTIDE SEQUENCE [LARGE SCALE GENOMIC DNA]</scope>
    <source>
        <strain evidence="2">if_2019</strain>
        <tissue evidence="1">Muscle</tissue>
    </source>
</reference>
<dbReference type="Proteomes" id="UP001482620">
    <property type="component" value="Unassembled WGS sequence"/>
</dbReference>
<gene>
    <name evidence="1" type="ORF">ILYODFUR_033245</name>
</gene>
<organism evidence="1 2">
    <name type="scientific">Ilyodon furcidens</name>
    <name type="common">goldbreast splitfin</name>
    <dbReference type="NCBI Taxonomy" id="33524"/>
    <lineage>
        <taxon>Eukaryota</taxon>
        <taxon>Metazoa</taxon>
        <taxon>Chordata</taxon>
        <taxon>Craniata</taxon>
        <taxon>Vertebrata</taxon>
        <taxon>Euteleostomi</taxon>
        <taxon>Actinopterygii</taxon>
        <taxon>Neopterygii</taxon>
        <taxon>Teleostei</taxon>
        <taxon>Neoteleostei</taxon>
        <taxon>Acanthomorphata</taxon>
        <taxon>Ovalentaria</taxon>
        <taxon>Atherinomorphae</taxon>
        <taxon>Cyprinodontiformes</taxon>
        <taxon>Goodeidae</taxon>
        <taxon>Ilyodon</taxon>
    </lineage>
</organism>
<evidence type="ECO:0000313" key="2">
    <source>
        <dbReference type="Proteomes" id="UP001482620"/>
    </source>
</evidence>
<accession>A0ABV0V070</accession>